<dbReference type="Proteomes" id="UP001497392">
    <property type="component" value="Unassembled WGS sequence"/>
</dbReference>
<dbReference type="Gene3D" id="3.40.50.1820">
    <property type="entry name" value="alpha/beta hydrolase"/>
    <property type="match status" value="1"/>
</dbReference>
<keyword evidence="2" id="KW-0472">Membrane</keyword>
<keyword evidence="5" id="KW-1185">Reference proteome</keyword>
<feature type="domain" description="Fungal lipase-type" evidence="3">
    <location>
        <begin position="764"/>
        <end position="907"/>
    </location>
</feature>
<dbReference type="EMBL" id="CAXHTA020000006">
    <property type="protein sequence ID" value="CAL5222305.1"/>
    <property type="molecule type" value="Genomic_DNA"/>
</dbReference>
<keyword evidence="2" id="KW-0812">Transmembrane</keyword>
<feature type="compositionally biased region" description="Basic and acidic residues" evidence="1">
    <location>
        <begin position="218"/>
        <end position="233"/>
    </location>
</feature>
<gene>
    <name evidence="4" type="primary">g4649</name>
    <name evidence="4" type="ORF">VP750_LOCUS3964</name>
</gene>
<dbReference type="SUPFAM" id="SSF53474">
    <property type="entry name" value="alpha/beta-Hydrolases"/>
    <property type="match status" value="1"/>
</dbReference>
<comment type="caution">
    <text evidence="4">The sequence shown here is derived from an EMBL/GenBank/DDBJ whole genome shotgun (WGS) entry which is preliminary data.</text>
</comment>
<feature type="transmembrane region" description="Helical" evidence="2">
    <location>
        <begin position="426"/>
        <end position="447"/>
    </location>
</feature>
<proteinExistence type="predicted"/>
<dbReference type="PANTHER" id="PTHR45856">
    <property type="entry name" value="ALPHA/BETA-HYDROLASES SUPERFAMILY PROTEIN"/>
    <property type="match status" value="1"/>
</dbReference>
<dbReference type="Pfam" id="PF01764">
    <property type="entry name" value="Lipase_3"/>
    <property type="match status" value="1"/>
</dbReference>
<feature type="transmembrane region" description="Helical" evidence="2">
    <location>
        <begin position="303"/>
        <end position="327"/>
    </location>
</feature>
<feature type="region of interest" description="Disordered" evidence="1">
    <location>
        <begin position="218"/>
        <end position="280"/>
    </location>
</feature>
<feature type="compositionally biased region" description="Polar residues" evidence="1">
    <location>
        <begin position="122"/>
        <end position="140"/>
    </location>
</feature>
<sequence>MSDADKIERQPTARDELPEGRFHSHGVLDPQSQAREYRNAAGGAAATNAGQPWNVVAALANDAGNAVARRMQSLDFRGDEGARERRAAAARGSGGLGSGALGSGNFGKTLQDGKSSGEMPSRASSGNRSGSLPSRTTSGVRPSVDQGRGTLVHVGEMECKEYCREQRAARARSQALSGTSSGISMNRQGSVLTQQLGTESAASAAKAFSDYIRDEGARLHSKDQASPRYQRQEDFDEEDEIEASLSRYEGDGEEEEGTTESTGEGGVMMGGPARRRHRKGRHYDAKDDVILRLEALQPQEVKVMVIVLWISTVVAAIFLLAEFILKYEHVKAFDVQSDTPFGNHKHMAVMNFVVGIICLGFLTTSLGRMIVRLVGCRRLHRRWAARRYSHAMLALAELICGWVNNANYVIPNFYLLVVPCSWQSPIITWCSFVRWTCYNTVFLLFWVHAHNAVPWRHEFAGSKMLRFIAQQDWKQSSEDAIVLDAGFLYHWPKYIFWLLFEGMLLAVVLNYQYGPNSDRKPPNPFPGQSPHANCDNMQWHCQVSNRQIALVASLVFLAYVYFLAYFVFVRRATSKLAHESYAKYKMGCILIRLHQRLRTNMVIFFAVTIPVLYFVRHNTCRSYIEIWGGLLPVQIVMTAVVCCWAHLMTPADPRKASPVLGVWLQEFAWTEEDKEEDMCNRSKSRDRLSSKDADSLQKQPMFCMETAINMFYWSVLVYDHEEALESKVLLDTAMSLYGLEHSELYWEKAQDTKLLVSWNDDTIVIAFRGTSSMANALADLQAWQTIHPPRRGRGLRRPKVHIGFHKSWVANDLHLRIKERVMEIIKDHKGTTKLYITGHSLGGALATLAAYDLKNVAAKHNLDVQVSCYTYGAPRVGNHAFAEDFDKIINDCFHVVNHQDIVPKAPKFFIMYKRAGYRVIINHNGDMIVRPSAVEASIHVAGNSVAHHLMGSYQRSLLAIMLAQFTRKRFAGGMAGVVRLAARSITVQELLMEEAGLDVAALQRLSKWGDMAPHIGGKIAPSLEVRQNKTLLKIPSMPAKLMRSLSVGGSAKFSKRMMSWTRRQPEELAPVQEDGQDDHEMGDVSPPADLAASGTASPARSHAGDEHTLRERYTDKGKSNSPLASEAEHEPSQPTLTAAAKDVPLQPSAPVFSPFAAVAGSALDTAEEDDLEIGMVHERPPSGKS</sequence>
<protein>
    <submittedName>
        <fullName evidence="4">G4649 protein</fullName>
    </submittedName>
</protein>
<feature type="compositionally biased region" description="Gly residues" evidence="1">
    <location>
        <begin position="92"/>
        <end position="105"/>
    </location>
</feature>
<feature type="region of interest" description="Disordered" evidence="1">
    <location>
        <begin position="1"/>
        <end position="32"/>
    </location>
</feature>
<name>A0ABP1FQS8_9CHLO</name>
<evidence type="ECO:0000259" key="3">
    <source>
        <dbReference type="Pfam" id="PF01764"/>
    </source>
</evidence>
<feature type="region of interest" description="Disordered" evidence="1">
    <location>
        <begin position="1068"/>
        <end position="1150"/>
    </location>
</feature>
<reference evidence="4 5" key="1">
    <citation type="submission" date="2024-06" db="EMBL/GenBank/DDBJ databases">
        <authorList>
            <person name="Kraege A."/>
            <person name="Thomma B."/>
        </authorList>
    </citation>
    <scope>NUCLEOTIDE SEQUENCE [LARGE SCALE GENOMIC DNA]</scope>
</reference>
<dbReference type="PANTHER" id="PTHR45856:SF24">
    <property type="entry name" value="FUNGAL LIPASE-LIKE DOMAIN-CONTAINING PROTEIN"/>
    <property type="match status" value="1"/>
</dbReference>
<evidence type="ECO:0000256" key="1">
    <source>
        <dbReference type="SAM" id="MobiDB-lite"/>
    </source>
</evidence>
<evidence type="ECO:0000256" key="2">
    <source>
        <dbReference type="SAM" id="Phobius"/>
    </source>
</evidence>
<feature type="transmembrane region" description="Helical" evidence="2">
    <location>
        <begin position="494"/>
        <end position="513"/>
    </location>
</feature>
<keyword evidence="2" id="KW-1133">Transmembrane helix</keyword>
<dbReference type="InterPro" id="IPR051218">
    <property type="entry name" value="Sec_MonoDiacylglyc_Lipase"/>
</dbReference>
<feature type="transmembrane region" description="Helical" evidence="2">
    <location>
        <begin position="347"/>
        <end position="371"/>
    </location>
</feature>
<evidence type="ECO:0000313" key="4">
    <source>
        <dbReference type="EMBL" id="CAL5222305.1"/>
    </source>
</evidence>
<feature type="region of interest" description="Disordered" evidence="1">
    <location>
        <begin position="74"/>
        <end position="151"/>
    </location>
</feature>
<feature type="compositionally biased region" description="Basic and acidic residues" evidence="1">
    <location>
        <begin position="76"/>
        <end position="87"/>
    </location>
</feature>
<accession>A0ABP1FQS8</accession>
<feature type="transmembrane region" description="Helical" evidence="2">
    <location>
        <begin position="548"/>
        <end position="568"/>
    </location>
</feature>
<feature type="transmembrane region" description="Helical" evidence="2">
    <location>
        <begin position="392"/>
        <end position="414"/>
    </location>
</feature>
<organism evidence="4 5">
    <name type="scientific">Coccomyxa viridis</name>
    <dbReference type="NCBI Taxonomy" id="1274662"/>
    <lineage>
        <taxon>Eukaryota</taxon>
        <taxon>Viridiplantae</taxon>
        <taxon>Chlorophyta</taxon>
        <taxon>core chlorophytes</taxon>
        <taxon>Trebouxiophyceae</taxon>
        <taxon>Trebouxiophyceae incertae sedis</taxon>
        <taxon>Coccomyxaceae</taxon>
        <taxon>Coccomyxa</taxon>
    </lineage>
</organism>
<feature type="transmembrane region" description="Helical" evidence="2">
    <location>
        <begin position="627"/>
        <end position="647"/>
    </location>
</feature>
<feature type="compositionally biased region" description="Basic and acidic residues" evidence="1">
    <location>
        <begin position="1"/>
        <end position="22"/>
    </location>
</feature>
<evidence type="ECO:0000313" key="5">
    <source>
        <dbReference type="Proteomes" id="UP001497392"/>
    </source>
</evidence>
<dbReference type="InterPro" id="IPR029058">
    <property type="entry name" value="AB_hydrolase_fold"/>
</dbReference>
<dbReference type="InterPro" id="IPR002921">
    <property type="entry name" value="Fungal_lipase-type"/>
</dbReference>
<dbReference type="CDD" id="cd00519">
    <property type="entry name" value="Lipase_3"/>
    <property type="match status" value="1"/>
</dbReference>
<feature type="compositionally biased region" description="Basic and acidic residues" evidence="1">
    <location>
        <begin position="1102"/>
        <end position="1118"/>
    </location>
</feature>